<name>A0A314XL64_PRUYE</name>
<dbReference type="Proteomes" id="UP000250321">
    <property type="component" value="Unassembled WGS sequence"/>
</dbReference>
<comment type="caution">
    <text evidence="1">The sequence shown here is derived from an EMBL/GenBank/DDBJ whole genome shotgun (WGS) entry which is preliminary data.</text>
</comment>
<sequence>MFVCKIWSRLILDPQLTEQYFSRTACLLLSSHEVHFLATATLGNASSSPNDVALRLSKDPVVLTTSDVDIVDSCNGLLFLCEYKYTKKIRCRFYISNTPPGGEISYLPYGLLQFRFGGSKVDPGTEVLVLTVGDGDIGNFRCRLDHQLYAICVGGFLHWIDLSRAVIWAFDLETEVFQELLLTSGWDLEGKNESRLDIRPSPDMGYILNVALK</sequence>
<reference evidence="1 2" key="1">
    <citation type="submission" date="2018-02" db="EMBL/GenBank/DDBJ databases">
        <title>Draft genome of wild Prunus yedoensis var. nudiflora.</title>
        <authorList>
            <person name="Baek S."/>
            <person name="Kim J.-H."/>
            <person name="Choi K."/>
            <person name="Kim G.-B."/>
            <person name="Cho A."/>
            <person name="Jang H."/>
            <person name="Shin C.-H."/>
            <person name="Yu H.-J."/>
            <person name="Mun J.-H."/>
        </authorList>
    </citation>
    <scope>NUCLEOTIDE SEQUENCE [LARGE SCALE GENOMIC DNA]</scope>
    <source>
        <strain evidence="2">cv. Jeju island</strain>
        <tissue evidence="1">Leaf</tissue>
    </source>
</reference>
<protein>
    <recommendedName>
        <fullName evidence="3">F-box protein</fullName>
    </recommendedName>
</protein>
<evidence type="ECO:0000313" key="1">
    <source>
        <dbReference type="EMBL" id="PQP95144.1"/>
    </source>
</evidence>
<evidence type="ECO:0008006" key="3">
    <source>
        <dbReference type="Google" id="ProtNLM"/>
    </source>
</evidence>
<proteinExistence type="predicted"/>
<accession>A0A314XL64</accession>
<keyword evidence="2" id="KW-1185">Reference proteome</keyword>
<dbReference type="AlphaFoldDB" id="A0A314XL64"/>
<gene>
    <name evidence="1" type="ORF">Pyn_10576</name>
</gene>
<dbReference type="EMBL" id="PJQY01002271">
    <property type="protein sequence ID" value="PQP95144.1"/>
    <property type="molecule type" value="Genomic_DNA"/>
</dbReference>
<organism evidence="1 2">
    <name type="scientific">Prunus yedoensis var. nudiflora</name>
    <dbReference type="NCBI Taxonomy" id="2094558"/>
    <lineage>
        <taxon>Eukaryota</taxon>
        <taxon>Viridiplantae</taxon>
        <taxon>Streptophyta</taxon>
        <taxon>Embryophyta</taxon>
        <taxon>Tracheophyta</taxon>
        <taxon>Spermatophyta</taxon>
        <taxon>Magnoliopsida</taxon>
        <taxon>eudicotyledons</taxon>
        <taxon>Gunneridae</taxon>
        <taxon>Pentapetalae</taxon>
        <taxon>rosids</taxon>
        <taxon>fabids</taxon>
        <taxon>Rosales</taxon>
        <taxon>Rosaceae</taxon>
        <taxon>Amygdaloideae</taxon>
        <taxon>Amygdaleae</taxon>
        <taxon>Prunus</taxon>
    </lineage>
</organism>
<evidence type="ECO:0000313" key="2">
    <source>
        <dbReference type="Proteomes" id="UP000250321"/>
    </source>
</evidence>